<dbReference type="eggNOG" id="COG1434">
    <property type="taxonomic scope" value="Bacteria"/>
</dbReference>
<protein>
    <recommendedName>
        <fullName evidence="2">DUF218 domain-containing protein</fullName>
    </recommendedName>
</protein>
<dbReference type="AlphaFoldDB" id="A0A085BN70"/>
<comment type="caution">
    <text evidence="3">The sequence shown here is derived from an EMBL/GenBank/DDBJ whole genome shotgun (WGS) entry which is preliminary data.</text>
</comment>
<evidence type="ECO:0000256" key="1">
    <source>
        <dbReference type="SAM" id="Phobius"/>
    </source>
</evidence>
<proteinExistence type="predicted"/>
<dbReference type="PANTHER" id="PTHR30336:SF20">
    <property type="entry name" value="DUF218 DOMAIN-CONTAINING PROTEIN"/>
    <property type="match status" value="1"/>
</dbReference>
<evidence type="ECO:0000259" key="2">
    <source>
        <dbReference type="Pfam" id="PF02698"/>
    </source>
</evidence>
<organism evidence="3 4">
    <name type="scientific">Epilithonimonas lactis</name>
    <dbReference type="NCBI Taxonomy" id="421072"/>
    <lineage>
        <taxon>Bacteria</taxon>
        <taxon>Pseudomonadati</taxon>
        <taxon>Bacteroidota</taxon>
        <taxon>Flavobacteriia</taxon>
        <taxon>Flavobacteriales</taxon>
        <taxon>Weeksellaceae</taxon>
        <taxon>Chryseobacterium group</taxon>
        <taxon>Epilithonimonas</taxon>
    </lineage>
</organism>
<keyword evidence="1" id="KW-1133">Transmembrane helix</keyword>
<dbReference type="Pfam" id="PF02698">
    <property type="entry name" value="DUF218"/>
    <property type="match status" value="1"/>
</dbReference>
<evidence type="ECO:0000313" key="4">
    <source>
        <dbReference type="Proteomes" id="UP000028623"/>
    </source>
</evidence>
<dbReference type="GO" id="GO:0005886">
    <property type="term" value="C:plasma membrane"/>
    <property type="evidence" value="ECO:0007669"/>
    <property type="project" value="TreeGrafter"/>
</dbReference>
<feature type="transmembrane region" description="Helical" evidence="1">
    <location>
        <begin position="6"/>
        <end position="28"/>
    </location>
</feature>
<dbReference type="Gene3D" id="3.40.50.620">
    <property type="entry name" value="HUPs"/>
    <property type="match status" value="1"/>
</dbReference>
<dbReference type="EMBL" id="JPLY01000001">
    <property type="protein sequence ID" value="KFC23915.1"/>
    <property type="molecule type" value="Genomic_DNA"/>
</dbReference>
<dbReference type="InterPro" id="IPR003848">
    <property type="entry name" value="DUF218"/>
</dbReference>
<feature type="domain" description="DUF218" evidence="2">
    <location>
        <begin position="39"/>
        <end position="181"/>
    </location>
</feature>
<accession>A0A085BN70</accession>
<dbReference type="OrthoDB" id="9782395at2"/>
<dbReference type="RefSeq" id="WP_034974019.1">
    <property type="nucleotide sequence ID" value="NZ_FOFI01000002.1"/>
</dbReference>
<reference evidence="3 4" key="1">
    <citation type="submission" date="2014-07" db="EMBL/GenBank/DDBJ databases">
        <title>Epilithonimonas lactis LMG 22401 Genome.</title>
        <authorList>
            <person name="Pipes S.E."/>
            <person name="Stropko S.J."/>
        </authorList>
    </citation>
    <scope>NUCLEOTIDE SEQUENCE [LARGE SCALE GENOMIC DNA]</scope>
    <source>
        <strain evidence="3 4">LMG 24401</strain>
    </source>
</reference>
<gene>
    <name evidence="3" type="ORF">IO89_04975</name>
</gene>
<dbReference type="CDD" id="cd06259">
    <property type="entry name" value="YdcF-like"/>
    <property type="match status" value="1"/>
</dbReference>
<dbReference type="PANTHER" id="PTHR30336">
    <property type="entry name" value="INNER MEMBRANE PROTEIN, PROBABLE PERMEASE"/>
    <property type="match status" value="1"/>
</dbReference>
<dbReference type="Proteomes" id="UP000028623">
    <property type="component" value="Unassembled WGS sequence"/>
</dbReference>
<keyword evidence="1" id="KW-0472">Membrane</keyword>
<dbReference type="InterPro" id="IPR051599">
    <property type="entry name" value="Cell_Envelope_Assoc"/>
</dbReference>
<name>A0A085BN70_9FLAO</name>
<evidence type="ECO:0000313" key="3">
    <source>
        <dbReference type="EMBL" id="KFC23915.1"/>
    </source>
</evidence>
<sequence>MKRFFIVIKSIFVILIVWFLAHSIYITIDGLNDKKTNADVAIVLGNKVNKDGTLSERLKARLDKSLELYNQNRIKIIIVSGGLGKEGFWEGKKMKEYLIENKIPTEKILVDNFGNDTEKTVENSIRMMDSLNFKSAISVSQYFHQTRTKKLFRKKGFENIESASPDYFELRDFYSIFREFVAYYKEAI</sequence>
<dbReference type="InterPro" id="IPR014729">
    <property type="entry name" value="Rossmann-like_a/b/a_fold"/>
</dbReference>
<keyword evidence="4" id="KW-1185">Reference proteome</keyword>
<keyword evidence="1" id="KW-0812">Transmembrane</keyword>